<sequence length="102" mass="10258">MSDDSTPETPAQALRRRGTVGLVLLGGFGAMGSAIYYFDGCDRNDPNNNCGRSSTSHRTGLNSWYHASSNSSSSSSSGSDSSSSVSRGGFGGSSSSFGSGGG</sequence>
<gene>
    <name evidence="3" type="ORF">ACFSM5_09990</name>
</gene>
<feature type="compositionally biased region" description="Gly residues" evidence="1">
    <location>
        <begin position="88"/>
        <end position="102"/>
    </location>
</feature>
<evidence type="ECO:0000313" key="3">
    <source>
        <dbReference type="EMBL" id="MFD2263217.1"/>
    </source>
</evidence>
<proteinExistence type="predicted"/>
<feature type="compositionally biased region" description="Polar residues" evidence="1">
    <location>
        <begin position="47"/>
        <end position="67"/>
    </location>
</feature>
<keyword evidence="2" id="KW-0472">Membrane</keyword>
<comment type="caution">
    <text evidence="3">The sequence shown here is derived from an EMBL/GenBank/DDBJ whole genome shotgun (WGS) entry which is preliminary data.</text>
</comment>
<dbReference type="EMBL" id="JBHUIP010000009">
    <property type="protein sequence ID" value="MFD2263217.1"/>
    <property type="molecule type" value="Genomic_DNA"/>
</dbReference>
<organism evidence="3 4">
    <name type="scientific">Lacibacterium aquatile</name>
    <dbReference type="NCBI Taxonomy" id="1168082"/>
    <lineage>
        <taxon>Bacteria</taxon>
        <taxon>Pseudomonadati</taxon>
        <taxon>Pseudomonadota</taxon>
        <taxon>Alphaproteobacteria</taxon>
        <taxon>Rhodospirillales</taxon>
        <taxon>Rhodospirillaceae</taxon>
    </lineage>
</organism>
<keyword evidence="2" id="KW-1133">Transmembrane helix</keyword>
<evidence type="ECO:0000256" key="1">
    <source>
        <dbReference type="SAM" id="MobiDB-lite"/>
    </source>
</evidence>
<dbReference type="Proteomes" id="UP001597295">
    <property type="component" value="Unassembled WGS sequence"/>
</dbReference>
<feature type="transmembrane region" description="Helical" evidence="2">
    <location>
        <begin position="20"/>
        <end position="38"/>
    </location>
</feature>
<reference evidence="4" key="1">
    <citation type="journal article" date="2019" name="Int. J. Syst. Evol. Microbiol.">
        <title>The Global Catalogue of Microorganisms (GCM) 10K type strain sequencing project: providing services to taxonomists for standard genome sequencing and annotation.</title>
        <authorList>
            <consortium name="The Broad Institute Genomics Platform"/>
            <consortium name="The Broad Institute Genome Sequencing Center for Infectious Disease"/>
            <person name="Wu L."/>
            <person name="Ma J."/>
        </authorList>
    </citation>
    <scope>NUCLEOTIDE SEQUENCE [LARGE SCALE GENOMIC DNA]</scope>
    <source>
        <strain evidence="4">CGMCC 1.19062</strain>
    </source>
</reference>
<name>A0ABW5DQD0_9PROT</name>
<dbReference type="RefSeq" id="WP_379876194.1">
    <property type="nucleotide sequence ID" value="NZ_JBHUIP010000009.1"/>
</dbReference>
<keyword evidence="2" id="KW-0812">Transmembrane</keyword>
<protein>
    <submittedName>
        <fullName evidence="3">Uncharacterized protein</fullName>
    </submittedName>
</protein>
<accession>A0ABW5DQD0</accession>
<feature type="region of interest" description="Disordered" evidence="1">
    <location>
        <begin position="47"/>
        <end position="102"/>
    </location>
</feature>
<keyword evidence="4" id="KW-1185">Reference proteome</keyword>
<feature type="compositionally biased region" description="Low complexity" evidence="1">
    <location>
        <begin position="68"/>
        <end position="87"/>
    </location>
</feature>
<evidence type="ECO:0000256" key="2">
    <source>
        <dbReference type="SAM" id="Phobius"/>
    </source>
</evidence>
<evidence type="ECO:0000313" key="4">
    <source>
        <dbReference type="Proteomes" id="UP001597295"/>
    </source>
</evidence>